<name>A0AAV1R4R6_9ROSI</name>
<keyword evidence="3" id="KW-1185">Reference proteome</keyword>
<evidence type="ECO:0000256" key="1">
    <source>
        <dbReference type="SAM" id="MobiDB-lite"/>
    </source>
</evidence>
<evidence type="ECO:0000313" key="3">
    <source>
        <dbReference type="Proteomes" id="UP001314170"/>
    </source>
</evidence>
<evidence type="ECO:0008006" key="4">
    <source>
        <dbReference type="Google" id="ProtNLM"/>
    </source>
</evidence>
<proteinExistence type="predicted"/>
<dbReference type="PANTHER" id="PTHR34657:SF4">
    <property type="entry name" value="EMBRYO SAC DEVELOPMENT ARREST 6"/>
    <property type="match status" value="1"/>
</dbReference>
<dbReference type="Proteomes" id="UP001314170">
    <property type="component" value="Unassembled WGS sequence"/>
</dbReference>
<protein>
    <recommendedName>
        <fullName evidence="4">Embryo sac development arrest 6</fullName>
    </recommendedName>
</protein>
<sequence length="130" mass="14265">MSHHSRRALTPGASKKRKDREALAYSMTPISASAQPASNFGEPISCNRLLAGYMAHEFLTNGTLLGQKFDLGRAEAMPLAGGSVEYSKREEPEKKKEHKIYAEVASILKSEGAHIPGIVNPCQLARWIQM</sequence>
<evidence type="ECO:0000313" key="2">
    <source>
        <dbReference type="EMBL" id="CAK7327291.1"/>
    </source>
</evidence>
<dbReference type="EMBL" id="CAWUPB010000851">
    <property type="protein sequence ID" value="CAK7327291.1"/>
    <property type="molecule type" value="Genomic_DNA"/>
</dbReference>
<feature type="region of interest" description="Disordered" evidence="1">
    <location>
        <begin position="1"/>
        <end position="27"/>
    </location>
</feature>
<dbReference type="AlphaFoldDB" id="A0AAV1R4R6"/>
<organism evidence="2 3">
    <name type="scientific">Dovyalis caffra</name>
    <dbReference type="NCBI Taxonomy" id="77055"/>
    <lineage>
        <taxon>Eukaryota</taxon>
        <taxon>Viridiplantae</taxon>
        <taxon>Streptophyta</taxon>
        <taxon>Embryophyta</taxon>
        <taxon>Tracheophyta</taxon>
        <taxon>Spermatophyta</taxon>
        <taxon>Magnoliopsida</taxon>
        <taxon>eudicotyledons</taxon>
        <taxon>Gunneridae</taxon>
        <taxon>Pentapetalae</taxon>
        <taxon>rosids</taxon>
        <taxon>fabids</taxon>
        <taxon>Malpighiales</taxon>
        <taxon>Salicaceae</taxon>
        <taxon>Flacourtieae</taxon>
        <taxon>Dovyalis</taxon>
    </lineage>
</organism>
<reference evidence="2 3" key="1">
    <citation type="submission" date="2024-01" db="EMBL/GenBank/DDBJ databases">
        <authorList>
            <person name="Waweru B."/>
        </authorList>
    </citation>
    <scope>NUCLEOTIDE SEQUENCE [LARGE SCALE GENOMIC DNA]</scope>
</reference>
<accession>A0AAV1R4R6</accession>
<gene>
    <name evidence="2" type="ORF">DCAF_LOCUS4999</name>
</gene>
<comment type="caution">
    <text evidence="2">The sequence shown here is derived from an EMBL/GenBank/DDBJ whole genome shotgun (WGS) entry which is preliminary data.</text>
</comment>
<dbReference type="PANTHER" id="PTHR34657">
    <property type="entry name" value="EMBRYO SAC DEVELOPMENT ARREST 6"/>
    <property type="match status" value="1"/>
</dbReference>